<dbReference type="AlphaFoldDB" id="A0A075GCT6"/>
<feature type="domain" description="Oxoglutarate/iron-dependent oxygenase C-terminal degradation" evidence="1">
    <location>
        <begin position="48"/>
        <end position="139"/>
    </location>
</feature>
<dbReference type="GO" id="GO:0005506">
    <property type="term" value="F:iron ion binding"/>
    <property type="evidence" value="ECO:0007669"/>
    <property type="project" value="InterPro"/>
</dbReference>
<dbReference type="Gene3D" id="2.60.120.620">
    <property type="entry name" value="q2cbj1_9rhob like domain"/>
    <property type="match status" value="1"/>
</dbReference>
<name>A0A075GCT6_9EURY</name>
<protein>
    <recommendedName>
        <fullName evidence="1">Oxoglutarate/iron-dependent oxygenase C-terminal degradation domain-containing protein</fullName>
    </recommendedName>
</protein>
<dbReference type="GO" id="GO:0031418">
    <property type="term" value="F:L-ascorbic acid binding"/>
    <property type="evidence" value="ECO:0007669"/>
    <property type="project" value="InterPro"/>
</dbReference>
<sequence length="184" mass="21669">MPDINFYYLEKATLSNLKRIFNSSDFPFVRLSKFLDIDSVDYNPKLEREEKIGYYHREKGSAVLEEFWKSSEFIKFLGRITGLNPKFRSANHLNYSPGDYSLLHMDESEPNRLSVVYDFTKSWRLEWGGYDLYTSPDKEPLICNRDFGSLMIVKLEKGDLSCTRYISLKSKDSTRIDFITYDLD</sequence>
<dbReference type="EMBL" id="KF900620">
    <property type="protein sequence ID" value="AIF01429.1"/>
    <property type="molecule type" value="Genomic_DNA"/>
</dbReference>
<reference evidence="2" key="1">
    <citation type="journal article" date="2014" name="Genome Biol. Evol.">
        <title>Pangenome evidence for extensive interdomain horizontal transfer affecting lineage core and shell genes in uncultured planktonic thaumarchaeota and euryarchaeota.</title>
        <authorList>
            <person name="Deschamps P."/>
            <person name="Zivanovic Y."/>
            <person name="Moreira D."/>
            <person name="Rodriguez-Valera F."/>
            <person name="Lopez-Garcia P."/>
        </authorList>
    </citation>
    <scope>NUCLEOTIDE SEQUENCE</scope>
</reference>
<proteinExistence type="predicted"/>
<dbReference type="InterPro" id="IPR019601">
    <property type="entry name" value="Oxoglutarate/Fe-dep_Oase_C"/>
</dbReference>
<dbReference type="GO" id="GO:0016706">
    <property type="term" value="F:2-oxoglutarate-dependent dioxygenase activity"/>
    <property type="evidence" value="ECO:0007669"/>
    <property type="project" value="InterPro"/>
</dbReference>
<dbReference type="Pfam" id="PF10637">
    <property type="entry name" value="Ofd1_CTDD"/>
    <property type="match status" value="1"/>
</dbReference>
<evidence type="ECO:0000313" key="2">
    <source>
        <dbReference type="EMBL" id="AIF01429.1"/>
    </source>
</evidence>
<organism evidence="2">
    <name type="scientific">uncultured marine group II/III euryarchaeote KM3_147_B09</name>
    <dbReference type="NCBI Taxonomy" id="1457882"/>
    <lineage>
        <taxon>Archaea</taxon>
        <taxon>Methanobacteriati</taxon>
        <taxon>Methanobacteriota</taxon>
        <taxon>environmental samples</taxon>
    </lineage>
</organism>
<evidence type="ECO:0000259" key="1">
    <source>
        <dbReference type="Pfam" id="PF10637"/>
    </source>
</evidence>
<accession>A0A075GCT6</accession>